<evidence type="ECO:0000313" key="3">
    <source>
        <dbReference type="Proteomes" id="UP000823842"/>
    </source>
</evidence>
<reference evidence="2" key="1">
    <citation type="journal article" date="2021" name="PeerJ">
        <title>Extensive microbial diversity within the chicken gut microbiome revealed by metagenomics and culture.</title>
        <authorList>
            <person name="Gilroy R."/>
            <person name="Ravi A."/>
            <person name="Getino M."/>
            <person name="Pursley I."/>
            <person name="Horton D.L."/>
            <person name="Alikhan N.F."/>
            <person name="Baker D."/>
            <person name="Gharbi K."/>
            <person name="Hall N."/>
            <person name="Watson M."/>
            <person name="Adriaenssens E.M."/>
            <person name="Foster-Nyarko E."/>
            <person name="Jarju S."/>
            <person name="Secka A."/>
            <person name="Antonio M."/>
            <person name="Oren A."/>
            <person name="Chaudhuri R.R."/>
            <person name="La Ragione R."/>
            <person name="Hildebrand F."/>
            <person name="Pallen M.J."/>
        </authorList>
    </citation>
    <scope>NUCLEOTIDE SEQUENCE</scope>
    <source>
        <strain evidence="2">ChiSjej1B19-5720</strain>
    </source>
</reference>
<organism evidence="2 3">
    <name type="scientific">Candidatus Blautia faecavium</name>
    <dbReference type="NCBI Taxonomy" id="2838487"/>
    <lineage>
        <taxon>Bacteria</taxon>
        <taxon>Bacillati</taxon>
        <taxon>Bacillota</taxon>
        <taxon>Clostridia</taxon>
        <taxon>Lachnospirales</taxon>
        <taxon>Lachnospiraceae</taxon>
        <taxon>Blautia</taxon>
    </lineage>
</organism>
<feature type="region of interest" description="Disordered" evidence="1">
    <location>
        <begin position="1"/>
        <end position="38"/>
    </location>
</feature>
<sequence>MSVGKASIKRAASAETKKTAATGRGRGKAAQDVKSSVLTPMDSQELQVVFLKDKTSGEGEKNRPIRITEELPDYLL</sequence>
<dbReference type="Proteomes" id="UP000823842">
    <property type="component" value="Unassembled WGS sequence"/>
</dbReference>
<evidence type="ECO:0000313" key="2">
    <source>
        <dbReference type="EMBL" id="HJB27585.1"/>
    </source>
</evidence>
<protein>
    <submittedName>
        <fullName evidence="2">Uncharacterized protein</fullName>
    </submittedName>
</protein>
<evidence type="ECO:0000256" key="1">
    <source>
        <dbReference type="SAM" id="MobiDB-lite"/>
    </source>
</evidence>
<reference evidence="2" key="2">
    <citation type="submission" date="2021-04" db="EMBL/GenBank/DDBJ databases">
        <authorList>
            <person name="Gilroy R."/>
        </authorList>
    </citation>
    <scope>NUCLEOTIDE SEQUENCE</scope>
    <source>
        <strain evidence="2">ChiSjej1B19-5720</strain>
    </source>
</reference>
<feature type="compositionally biased region" description="Low complexity" evidence="1">
    <location>
        <begin position="9"/>
        <end position="23"/>
    </location>
</feature>
<proteinExistence type="predicted"/>
<name>A0A9D2RWA1_9FIRM</name>
<gene>
    <name evidence="2" type="ORF">IAA06_02190</name>
</gene>
<comment type="caution">
    <text evidence="2">The sequence shown here is derived from an EMBL/GenBank/DDBJ whole genome shotgun (WGS) entry which is preliminary data.</text>
</comment>
<dbReference type="AlphaFoldDB" id="A0A9D2RWA1"/>
<accession>A0A9D2RWA1</accession>
<dbReference type="EMBL" id="DWYZ01000052">
    <property type="protein sequence ID" value="HJB27585.1"/>
    <property type="molecule type" value="Genomic_DNA"/>
</dbReference>